<evidence type="ECO:0000256" key="3">
    <source>
        <dbReference type="ARBA" id="ARBA00023163"/>
    </source>
</evidence>
<feature type="compositionally biased region" description="Basic and acidic residues" evidence="5">
    <location>
        <begin position="21"/>
        <end position="41"/>
    </location>
</feature>
<dbReference type="PANTHER" id="PTHR30055:SF234">
    <property type="entry name" value="HTH-TYPE TRANSCRIPTIONAL REGULATOR BETI"/>
    <property type="match status" value="1"/>
</dbReference>
<keyword evidence="8" id="KW-1185">Reference proteome</keyword>
<dbReference type="InterPro" id="IPR009057">
    <property type="entry name" value="Homeodomain-like_sf"/>
</dbReference>
<keyword evidence="1" id="KW-0805">Transcription regulation</keyword>
<dbReference type="PROSITE" id="PS01081">
    <property type="entry name" value="HTH_TETR_1"/>
    <property type="match status" value="1"/>
</dbReference>
<dbReference type="GO" id="GO:0003700">
    <property type="term" value="F:DNA-binding transcription factor activity"/>
    <property type="evidence" value="ECO:0007669"/>
    <property type="project" value="TreeGrafter"/>
</dbReference>
<dbReference type="Proteomes" id="UP000267164">
    <property type="component" value="Chromosome"/>
</dbReference>
<evidence type="ECO:0000313" key="7">
    <source>
        <dbReference type="EMBL" id="AYF75218.1"/>
    </source>
</evidence>
<dbReference type="SUPFAM" id="SSF48498">
    <property type="entry name" value="Tetracyclin repressor-like, C-terminal domain"/>
    <property type="match status" value="1"/>
</dbReference>
<reference evidence="7 8" key="1">
    <citation type="submission" date="2018-09" db="EMBL/GenBank/DDBJ databases">
        <title>Nocardia yunnanensis sp. nov., an actinomycete isolated from a soil sample.</title>
        <authorList>
            <person name="Zhang J."/>
        </authorList>
    </citation>
    <scope>NUCLEOTIDE SEQUENCE [LARGE SCALE GENOMIC DNA]</scope>
    <source>
        <strain evidence="7 8">CFHS0054</strain>
    </source>
</reference>
<feature type="region of interest" description="Disordered" evidence="5">
    <location>
        <begin position="1"/>
        <end position="109"/>
    </location>
</feature>
<dbReference type="InterPro" id="IPR050109">
    <property type="entry name" value="HTH-type_TetR-like_transc_reg"/>
</dbReference>
<evidence type="ECO:0000256" key="5">
    <source>
        <dbReference type="SAM" id="MobiDB-lite"/>
    </source>
</evidence>
<dbReference type="OrthoDB" id="9795011at2"/>
<dbReference type="Pfam" id="PF00440">
    <property type="entry name" value="TetR_N"/>
    <property type="match status" value="1"/>
</dbReference>
<dbReference type="InterPro" id="IPR023772">
    <property type="entry name" value="DNA-bd_HTH_TetR-type_CS"/>
</dbReference>
<dbReference type="EMBL" id="CP032568">
    <property type="protein sequence ID" value="AYF75218.1"/>
    <property type="molecule type" value="Genomic_DNA"/>
</dbReference>
<keyword evidence="2 4" id="KW-0238">DNA-binding</keyword>
<evidence type="ECO:0000313" key="8">
    <source>
        <dbReference type="Proteomes" id="UP000267164"/>
    </source>
</evidence>
<dbReference type="PRINTS" id="PR00455">
    <property type="entry name" value="HTHTETR"/>
</dbReference>
<dbReference type="InterPro" id="IPR001647">
    <property type="entry name" value="HTH_TetR"/>
</dbReference>
<feature type="compositionally biased region" description="Basic and acidic residues" evidence="5">
    <location>
        <begin position="60"/>
        <end position="84"/>
    </location>
</feature>
<dbReference type="InterPro" id="IPR049445">
    <property type="entry name" value="TetR_SbtR-like_C"/>
</dbReference>
<accession>A0A386ZCK0</accession>
<feature type="region of interest" description="Disordered" evidence="5">
    <location>
        <begin position="298"/>
        <end position="323"/>
    </location>
</feature>
<name>A0A386ZCK0_9NOCA</name>
<dbReference type="KEGG" id="nyu:D7D52_16610"/>
<dbReference type="InterPro" id="IPR036271">
    <property type="entry name" value="Tet_transcr_reg_TetR-rel_C_sf"/>
</dbReference>
<dbReference type="Gene3D" id="1.10.357.10">
    <property type="entry name" value="Tetracycline Repressor, domain 2"/>
    <property type="match status" value="1"/>
</dbReference>
<gene>
    <name evidence="7" type="ORF">D7D52_16610</name>
</gene>
<dbReference type="PANTHER" id="PTHR30055">
    <property type="entry name" value="HTH-TYPE TRANSCRIPTIONAL REGULATOR RUTR"/>
    <property type="match status" value="1"/>
</dbReference>
<feature type="domain" description="HTH tetR-type" evidence="6">
    <location>
        <begin position="127"/>
        <end position="186"/>
    </location>
</feature>
<dbReference type="GO" id="GO:0000976">
    <property type="term" value="F:transcription cis-regulatory region binding"/>
    <property type="evidence" value="ECO:0007669"/>
    <property type="project" value="TreeGrafter"/>
</dbReference>
<evidence type="ECO:0000256" key="4">
    <source>
        <dbReference type="PROSITE-ProRule" id="PRU00335"/>
    </source>
</evidence>
<evidence type="ECO:0000259" key="6">
    <source>
        <dbReference type="PROSITE" id="PS50977"/>
    </source>
</evidence>
<feature type="DNA-binding region" description="H-T-H motif" evidence="4">
    <location>
        <begin position="149"/>
        <end position="168"/>
    </location>
</feature>
<proteinExistence type="predicted"/>
<evidence type="ECO:0000256" key="2">
    <source>
        <dbReference type="ARBA" id="ARBA00023125"/>
    </source>
</evidence>
<dbReference type="AlphaFoldDB" id="A0A386ZCK0"/>
<keyword evidence="3" id="KW-0804">Transcription</keyword>
<dbReference type="Pfam" id="PF21597">
    <property type="entry name" value="TetR_C_43"/>
    <property type="match status" value="1"/>
</dbReference>
<dbReference type="SUPFAM" id="SSF46689">
    <property type="entry name" value="Homeodomain-like"/>
    <property type="match status" value="1"/>
</dbReference>
<sequence length="367" mass="39824">MSAPTLPHETTAPPRENPTPPREKPTPTREEGALAREKNTPLREQSVLPRETSTPSGERSAPHEESAPARRESAPPREEPRLPWEKTVPPIENPARGRENPTRTGGNLAHAEERRTRVAANNRADARRNRALVLAAAQRALGEAGVGVSLAEVARRAGVGAGTVYRHFPTKTALLEAVMQQRIDRLTGLAHRLRDAPDAGAAFFSFCTEVITSAHRNQAVCDLVSNDGWPRELVQDAGARFHAALDELLGAAQRRGAVRSDVELSDVLALFTGCVAIQRLTPGTELARPAALVLDSLRPRQPAAPVTKSRNPAPPGNETVPRNETLTAHCPICTAPIHRPTTGRPARYCSPACRQKAHRRRHATKTP</sequence>
<dbReference type="PROSITE" id="PS50977">
    <property type="entry name" value="HTH_TETR_2"/>
    <property type="match status" value="1"/>
</dbReference>
<evidence type="ECO:0000256" key="1">
    <source>
        <dbReference type="ARBA" id="ARBA00023015"/>
    </source>
</evidence>
<organism evidence="7 8">
    <name type="scientific">Nocardia yunnanensis</name>
    <dbReference type="NCBI Taxonomy" id="2382165"/>
    <lineage>
        <taxon>Bacteria</taxon>
        <taxon>Bacillati</taxon>
        <taxon>Actinomycetota</taxon>
        <taxon>Actinomycetes</taxon>
        <taxon>Mycobacteriales</taxon>
        <taxon>Nocardiaceae</taxon>
        <taxon>Nocardia</taxon>
    </lineage>
</organism>
<protein>
    <submittedName>
        <fullName evidence="7">TetR family transcriptional regulator</fullName>
    </submittedName>
</protein>